<dbReference type="AlphaFoldDB" id="A0A3B0WXE6"/>
<dbReference type="Pfam" id="PF00487">
    <property type="entry name" value="FA_desaturase"/>
    <property type="match status" value="1"/>
</dbReference>
<keyword evidence="1" id="KW-1133">Transmembrane helix</keyword>
<dbReference type="InterPro" id="IPR005804">
    <property type="entry name" value="FA_desaturase_dom"/>
</dbReference>
<dbReference type="EMBL" id="UOFD01000088">
    <property type="protein sequence ID" value="VAW55367.1"/>
    <property type="molecule type" value="Genomic_DNA"/>
</dbReference>
<dbReference type="PANTHER" id="PTHR36459">
    <property type="entry name" value="ORF"/>
    <property type="match status" value="1"/>
</dbReference>
<sequence>MNIFKYRADRIPLLIIISFFVLDITAYLLIDNIWLLIGYWLVMIAPKGVICAWNHHHQHLPTFKISTLNYLLEQMYALQTGATSKLWVLHHVLGHHHNYLNQTKDESRWKDKNGKIMGRFMYSLDVTLTAYYRGYQVGKKHTRPLKIFLIATTVTALVIATLTWYRPAPALLVFIIPMISSLFFTAWVTYAHHAGLDVDNDFEASYNIMTPIYNTLTGNLGYHTAHHHKQGLHWSLLPELHEKIKNKIPSYLYKTDHLGSRFLEN</sequence>
<feature type="transmembrane region" description="Helical" evidence="1">
    <location>
        <begin position="36"/>
        <end position="54"/>
    </location>
</feature>
<evidence type="ECO:0000259" key="2">
    <source>
        <dbReference type="Pfam" id="PF00487"/>
    </source>
</evidence>
<reference evidence="3" key="1">
    <citation type="submission" date="2018-06" db="EMBL/GenBank/DDBJ databases">
        <authorList>
            <person name="Zhirakovskaya E."/>
        </authorList>
    </citation>
    <scope>NUCLEOTIDE SEQUENCE</scope>
</reference>
<dbReference type="GO" id="GO:0006629">
    <property type="term" value="P:lipid metabolic process"/>
    <property type="evidence" value="ECO:0007669"/>
    <property type="project" value="InterPro"/>
</dbReference>
<proteinExistence type="predicted"/>
<evidence type="ECO:0000313" key="3">
    <source>
        <dbReference type="EMBL" id="VAW55367.1"/>
    </source>
</evidence>
<protein>
    <recommendedName>
        <fullName evidence="2">Fatty acid desaturase domain-containing protein</fullName>
    </recommendedName>
</protein>
<feature type="domain" description="Fatty acid desaturase" evidence="2">
    <location>
        <begin position="34"/>
        <end position="254"/>
    </location>
</feature>
<name>A0A3B0WXE6_9ZZZZ</name>
<feature type="transmembrane region" description="Helical" evidence="1">
    <location>
        <begin position="12"/>
        <end position="30"/>
    </location>
</feature>
<accession>A0A3B0WXE6</accession>
<keyword evidence="1" id="KW-0472">Membrane</keyword>
<organism evidence="3">
    <name type="scientific">hydrothermal vent metagenome</name>
    <dbReference type="NCBI Taxonomy" id="652676"/>
    <lineage>
        <taxon>unclassified sequences</taxon>
        <taxon>metagenomes</taxon>
        <taxon>ecological metagenomes</taxon>
    </lineage>
</organism>
<feature type="transmembrane region" description="Helical" evidence="1">
    <location>
        <begin position="147"/>
        <end position="165"/>
    </location>
</feature>
<keyword evidence="1" id="KW-0812">Transmembrane</keyword>
<gene>
    <name evidence="3" type="ORF">MNBD_GAMMA06-1500</name>
</gene>
<dbReference type="PANTHER" id="PTHR36459:SF1">
    <property type="entry name" value="FATTY ACID DESATURASE DOMAIN-CONTAINING PROTEIN-RELATED"/>
    <property type="match status" value="1"/>
</dbReference>
<evidence type="ECO:0000256" key="1">
    <source>
        <dbReference type="SAM" id="Phobius"/>
    </source>
</evidence>
<feature type="transmembrane region" description="Helical" evidence="1">
    <location>
        <begin position="171"/>
        <end position="190"/>
    </location>
</feature>